<protein>
    <submittedName>
        <fullName evidence="2">Uncharacterized protein</fullName>
    </submittedName>
</protein>
<dbReference type="AlphaFoldDB" id="A0A7J3JRD8"/>
<sequence length="108" mass="11858">MVKVSLIELETFDDIILLLHSRMSAVSMTSSLLCSEKSCFTIVTVSDEQILIISSPPPSTKCKFASVDDQGKVRCGELPPVGRPVVFILNVKDIKETDSIPITLLLHK</sequence>
<dbReference type="EMBL" id="DTAI01000066">
    <property type="protein sequence ID" value="HGN36339.1"/>
    <property type="molecule type" value="Genomic_DNA"/>
</dbReference>
<proteinExistence type="predicted"/>
<name>A0A7J3JRD8_9CREN</name>
<gene>
    <name evidence="1" type="ORF">ENT87_02135</name>
    <name evidence="2" type="ORF">ENU30_05360</name>
</gene>
<comment type="caution">
    <text evidence="2">The sequence shown here is derived from an EMBL/GenBank/DDBJ whole genome shotgun (WGS) entry which is preliminary data.</text>
</comment>
<accession>A0A7J3JRD8</accession>
<dbReference type="EMBL" id="DTBZ01000100">
    <property type="protein sequence ID" value="HGQ18383.1"/>
    <property type="molecule type" value="Genomic_DNA"/>
</dbReference>
<organism evidence="2">
    <name type="scientific">Ignisphaera aggregans</name>
    <dbReference type="NCBI Taxonomy" id="334771"/>
    <lineage>
        <taxon>Archaea</taxon>
        <taxon>Thermoproteota</taxon>
        <taxon>Thermoprotei</taxon>
        <taxon>Desulfurococcales</taxon>
        <taxon>Desulfurococcaceae</taxon>
        <taxon>Ignisphaera</taxon>
    </lineage>
</organism>
<evidence type="ECO:0000313" key="2">
    <source>
        <dbReference type="EMBL" id="HGQ18383.1"/>
    </source>
</evidence>
<reference evidence="2" key="1">
    <citation type="journal article" date="2020" name="mSystems">
        <title>Genome- and Community-Level Interaction Insights into Carbon Utilization and Element Cycling Functions of Hydrothermarchaeota in Hydrothermal Sediment.</title>
        <authorList>
            <person name="Zhou Z."/>
            <person name="Liu Y."/>
            <person name="Xu W."/>
            <person name="Pan J."/>
            <person name="Luo Z.H."/>
            <person name="Li M."/>
        </authorList>
    </citation>
    <scope>NUCLEOTIDE SEQUENCE [LARGE SCALE GENOMIC DNA]</scope>
    <source>
        <strain evidence="1">SpSt-618</strain>
        <strain evidence="2">SpSt-657</strain>
    </source>
</reference>
<evidence type="ECO:0000313" key="1">
    <source>
        <dbReference type="EMBL" id="HGN36339.1"/>
    </source>
</evidence>